<dbReference type="CDD" id="cd06170">
    <property type="entry name" value="LuxR_C_like"/>
    <property type="match status" value="1"/>
</dbReference>
<dbReference type="PANTHER" id="PTHR44688">
    <property type="entry name" value="DNA-BINDING TRANSCRIPTIONAL ACTIVATOR DEVR_DOSR"/>
    <property type="match status" value="1"/>
</dbReference>
<evidence type="ECO:0000259" key="5">
    <source>
        <dbReference type="PROSITE" id="PS50043"/>
    </source>
</evidence>
<comment type="caution">
    <text evidence="6">The sequence shown here is derived from an EMBL/GenBank/DDBJ whole genome shotgun (WGS) entry which is preliminary data.</text>
</comment>
<feature type="region of interest" description="Disordered" evidence="4">
    <location>
        <begin position="157"/>
        <end position="181"/>
    </location>
</feature>
<protein>
    <submittedName>
        <fullName evidence="6">Response regulator transcription factor</fullName>
    </submittedName>
</protein>
<evidence type="ECO:0000256" key="1">
    <source>
        <dbReference type="ARBA" id="ARBA00023015"/>
    </source>
</evidence>
<evidence type="ECO:0000256" key="4">
    <source>
        <dbReference type="SAM" id="MobiDB-lite"/>
    </source>
</evidence>
<evidence type="ECO:0000313" key="6">
    <source>
        <dbReference type="EMBL" id="MBI1619247.1"/>
    </source>
</evidence>
<keyword evidence="1" id="KW-0805">Transcription regulation</keyword>
<dbReference type="InterPro" id="IPR016032">
    <property type="entry name" value="Sig_transdc_resp-reg_C-effctor"/>
</dbReference>
<evidence type="ECO:0000313" key="7">
    <source>
        <dbReference type="Proteomes" id="UP000601789"/>
    </source>
</evidence>
<dbReference type="PROSITE" id="PS00622">
    <property type="entry name" value="HTH_LUXR_1"/>
    <property type="match status" value="1"/>
</dbReference>
<keyword evidence="2" id="KW-0238">DNA-binding</keyword>
<name>A0ABS0S9R5_9HYPH</name>
<dbReference type="SMART" id="SM00421">
    <property type="entry name" value="HTH_LUXR"/>
    <property type="match status" value="1"/>
</dbReference>
<organism evidence="6 7">
    <name type="scientific">Aquamicrobium zhengzhouense</name>
    <dbReference type="NCBI Taxonomy" id="2781738"/>
    <lineage>
        <taxon>Bacteria</taxon>
        <taxon>Pseudomonadati</taxon>
        <taxon>Pseudomonadota</taxon>
        <taxon>Alphaproteobacteria</taxon>
        <taxon>Hyphomicrobiales</taxon>
        <taxon>Phyllobacteriaceae</taxon>
        <taxon>Aquamicrobium</taxon>
    </lineage>
</organism>
<dbReference type="PRINTS" id="PR00038">
    <property type="entry name" value="HTHLUXR"/>
</dbReference>
<accession>A0ABS0S9R5</accession>
<feature type="compositionally biased region" description="Basic and acidic residues" evidence="4">
    <location>
        <begin position="158"/>
        <end position="169"/>
    </location>
</feature>
<dbReference type="PROSITE" id="PS50043">
    <property type="entry name" value="HTH_LUXR_2"/>
    <property type="match status" value="1"/>
</dbReference>
<dbReference type="EMBL" id="JADGMQ010000001">
    <property type="protein sequence ID" value="MBI1619247.1"/>
    <property type="molecule type" value="Genomic_DNA"/>
</dbReference>
<reference evidence="6 7" key="1">
    <citation type="submission" date="2020-10" db="EMBL/GenBank/DDBJ databases">
        <title>Aquamicrobium zhengzhouensis sp. nov., a exopolysaccharide producing bacterium isolated from farmland soil.</title>
        <authorList>
            <person name="Wang X."/>
        </authorList>
    </citation>
    <scope>NUCLEOTIDE SEQUENCE [LARGE SCALE GENOMIC DNA]</scope>
    <source>
        <strain evidence="7">cd-1</strain>
    </source>
</reference>
<feature type="domain" description="HTH luxR-type" evidence="5">
    <location>
        <begin position="177"/>
        <end position="242"/>
    </location>
</feature>
<evidence type="ECO:0000256" key="3">
    <source>
        <dbReference type="ARBA" id="ARBA00023163"/>
    </source>
</evidence>
<dbReference type="Gene3D" id="3.40.50.2300">
    <property type="match status" value="1"/>
</dbReference>
<dbReference type="PANTHER" id="PTHR44688:SF16">
    <property type="entry name" value="DNA-BINDING TRANSCRIPTIONAL ACTIVATOR DEVR_DOSR"/>
    <property type="match status" value="1"/>
</dbReference>
<dbReference type="Proteomes" id="UP000601789">
    <property type="component" value="Unassembled WGS sequence"/>
</dbReference>
<dbReference type="RefSeq" id="WP_198473394.1">
    <property type="nucleotide sequence ID" value="NZ_JADGMQ010000001.1"/>
</dbReference>
<keyword evidence="3" id="KW-0804">Transcription</keyword>
<gene>
    <name evidence="6" type="ORF">IOD40_01025</name>
</gene>
<dbReference type="InterPro" id="IPR000792">
    <property type="entry name" value="Tscrpt_reg_LuxR_C"/>
</dbReference>
<proteinExistence type="predicted"/>
<dbReference type="Pfam" id="PF00196">
    <property type="entry name" value="GerE"/>
    <property type="match status" value="1"/>
</dbReference>
<evidence type="ECO:0000256" key="2">
    <source>
        <dbReference type="ARBA" id="ARBA00023125"/>
    </source>
</evidence>
<dbReference type="SUPFAM" id="SSF46894">
    <property type="entry name" value="C-terminal effector domain of the bipartite response regulators"/>
    <property type="match status" value="1"/>
</dbReference>
<keyword evidence="7" id="KW-1185">Reference proteome</keyword>
<sequence>MNFAATDEKNGDASIICPSTGQPRRTLLVIASHGMLPHSMVHALEREFPWITVEHRTEATAAFARYHHSLALVLLDPAFLSSLESIHAAQPMSPPQPLVALIEHDSRERDTTLALISSSRTVRSVLPMNLRLDIWLSVIRLMLSGGEYYPPQMLNRHQVSEEQTERAQRPDLSAAPSTPYLPELTPREIEVLGMVAVGMQNKAIAAAFSLSEHTVKIHLHNIIAKLGVSNRTQAAAKYREAATRRTADGF</sequence>